<dbReference type="eggNOG" id="arCOG07728">
    <property type="taxonomic scope" value="Archaea"/>
</dbReference>
<gene>
    <name evidence="5" type="ORF">C475_01042</name>
</gene>
<reference evidence="5 6" key="1">
    <citation type="journal article" date="2014" name="PLoS Genet.">
        <title>Phylogenetically driven sequencing of extremely halophilic archaea reveals strategies for static and dynamic osmo-response.</title>
        <authorList>
            <person name="Becker E.A."/>
            <person name="Seitzer P.M."/>
            <person name="Tritt A."/>
            <person name="Larsen D."/>
            <person name="Krusor M."/>
            <person name="Yao A.I."/>
            <person name="Wu D."/>
            <person name="Madern D."/>
            <person name="Eisen J.A."/>
            <person name="Darling A.E."/>
            <person name="Facciotti M.T."/>
        </authorList>
    </citation>
    <scope>NUCLEOTIDE SEQUENCE [LARGE SCALE GENOMIC DNA]</scope>
    <source>
        <strain evidence="5 6">2-9-1</strain>
    </source>
</reference>
<evidence type="ECO:0000313" key="6">
    <source>
        <dbReference type="Proteomes" id="UP000011626"/>
    </source>
</evidence>
<dbReference type="AlphaFoldDB" id="M0D6F2"/>
<dbReference type="STRING" id="797114.C475_01042"/>
<dbReference type="SUPFAM" id="SSF53822">
    <property type="entry name" value="Periplasmic binding protein-like I"/>
    <property type="match status" value="1"/>
</dbReference>
<dbReference type="InterPro" id="IPR050555">
    <property type="entry name" value="Bact_Solute-Bind_Prot2"/>
</dbReference>
<name>M0D6F2_9EURY</name>
<evidence type="ECO:0000259" key="4">
    <source>
        <dbReference type="Pfam" id="PF13407"/>
    </source>
</evidence>
<comment type="similarity">
    <text evidence="2">Belongs to the bacterial solute-binding protein 2 family.</text>
</comment>
<dbReference type="PANTHER" id="PTHR30036">
    <property type="entry name" value="D-XYLOSE-BINDING PERIPLASMIC PROTEIN"/>
    <property type="match status" value="1"/>
</dbReference>
<feature type="compositionally biased region" description="Gly residues" evidence="3">
    <location>
        <begin position="23"/>
        <end position="37"/>
    </location>
</feature>
<dbReference type="EMBL" id="AOIU01000004">
    <property type="protein sequence ID" value="ELZ30277.1"/>
    <property type="molecule type" value="Genomic_DNA"/>
</dbReference>
<organism evidence="5 6">
    <name type="scientific">Halosimplex carlsbadense 2-9-1</name>
    <dbReference type="NCBI Taxonomy" id="797114"/>
    <lineage>
        <taxon>Archaea</taxon>
        <taxon>Methanobacteriati</taxon>
        <taxon>Methanobacteriota</taxon>
        <taxon>Stenosarchaea group</taxon>
        <taxon>Halobacteria</taxon>
        <taxon>Halobacteriales</taxon>
        <taxon>Haloarculaceae</taxon>
        <taxon>Halosimplex</taxon>
    </lineage>
</organism>
<dbReference type="InterPro" id="IPR028082">
    <property type="entry name" value="Peripla_BP_I"/>
</dbReference>
<dbReference type="PANTHER" id="PTHR30036:SF7">
    <property type="entry name" value="ABC TRANSPORTER PERIPLASMIC-BINDING PROTEIN YPHF"/>
    <property type="match status" value="1"/>
</dbReference>
<dbReference type="GO" id="GO:0030246">
    <property type="term" value="F:carbohydrate binding"/>
    <property type="evidence" value="ECO:0007669"/>
    <property type="project" value="TreeGrafter"/>
</dbReference>
<comment type="caution">
    <text evidence="5">The sequence shown here is derived from an EMBL/GenBank/DDBJ whole genome shotgun (WGS) entry which is preliminary data.</text>
</comment>
<feature type="domain" description="Periplasmic binding protein" evidence="4">
    <location>
        <begin position="74"/>
        <end position="363"/>
    </location>
</feature>
<accession>M0D6F2</accession>
<evidence type="ECO:0000313" key="5">
    <source>
        <dbReference type="EMBL" id="ELZ30277.1"/>
    </source>
</evidence>
<dbReference type="PROSITE" id="PS51257">
    <property type="entry name" value="PROKAR_LIPOPROTEIN"/>
    <property type="match status" value="1"/>
</dbReference>
<proteinExistence type="inferred from homology"/>
<protein>
    <recommendedName>
        <fullName evidence="4">Periplasmic binding protein domain-containing protein</fullName>
    </recommendedName>
</protein>
<dbReference type="Pfam" id="PF13407">
    <property type="entry name" value="Peripla_BP_4"/>
    <property type="match status" value="1"/>
</dbReference>
<evidence type="ECO:0000256" key="1">
    <source>
        <dbReference type="ARBA" id="ARBA00004196"/>
    </source>
</evidence>
<feature type="region of interest" description="Disordered" evidence="3">
    <location>
        <begin position="15"/>
        <end position="42"/>
    </location>
</feature>
<keyword evidence="6" id="KW-1185">Reference proteome</keyword>
<dbReference type="Proteomes" id="UP000011626">
    <property type="component" value="Unassembled WGS sequence"/>
</dbReference>
<dbReference type="InterPro" id="IPR025997">
    <property type="entry name" value="SBP_2_dom"/>
</dbReference>
<evidence type="ECO:0000256" key="3">
    <source>
        <dbReference type="SAM" id="MobiDB-lite"/>
    </source>
</evidence>
<dbReference type="Gene3D" id="3.40.50.2300">
    <property type="match status" value="2"/>
</dbReference>
<evidence type="ECO:0000256" key="2">
    <source>
        <dbReference type="ARBA" id="ARBA00007639"/>
    </source>
</evidence>
<comment type="subcellular location">
    <subcellularLocation>
        <location evidence="1">Cell envelope</location>
    </subcellularLocation>
</comment>
<sequence length="410" mass="44107">MKQIGAAGAALGLAGCQTENGGTATGDGNDNGDGGDGAAQAGDFEFSRHPAVAPPGWDASKTRQGSGQTERTAVFVLQNIDNPFFIPMTCGFHDALNIFGWDGQVTGPPANGGIPDQVSLIEQNVSNMEPGDVLVTTVLNNEAYNDAIQNALDNDIAVVNGHSTPATRDWNYDYMMNDVGFSYRDQPMIVPHVGIRDARGGAAMAAEAYDRLQEKIPDKDEYTVLITNELPDNPSVTRRVSADAADLGTAQRYFEAQSDPSVSLYNDQIINPPASIADAQTQIVDTISGADVDGVVCSAFWGAVGAGQALEAGELEGPMVVCGFDLLRPLLEQIEAGNVDFTVGQDPYSQGFQNVPLAWMYLERGIEMKDLEWGVSVWDQENVDFALERRSWAGDGGLLQWQQENYDFLR</sequence>